<protein>
    <recommendedName>
        <fullName evidence="5">phosphoenolpyruvate--protein phosphotransferase</fullName>
        <ecNumber evidence="5">2.7.3.9</ecNumber>
    </recommendedName>
</protein>
<dbReference type="PROSITE" id="PS00369">
    <property type="entry name" value="PTS_HPR_HIS"/>
    <property type="match status" value="1"/>
</dbReference>
<evidence type="ECO:0000256" key="7">
    <source>
        <dbReference type="ARBA" id="ARBA00022490"/>
    </source>
</evidence>
<keyword evidence="18" id="KW-1185">Reference proteome</keyword>
<evidence type="ECO:0000256" key="8">
    <source>
        <dbReference type="ARBA" id="ARBA00022553"/>
    </source>
</evidence>
<evidence type="ECO:0000256" key="4">
    <source>
        <dbReference type="ARBA" id="ARBA00007837"/>
    </source>
</evidence>
<evidence type="ECO:0000313" key="18">
    <source>
        <dbReference type="Proteomes" id="UP000234881"/>
    </source>
</evidence>
<dbReference type="Gene3D" id="3.50.30.10">
    <property type="entry name" value="Phosphohistidine domain"/>
    <property type="match status" value="1"/>
</dbReference>
<dbReference type="NCBIfam" id="TIGR01417">
    <property type="entry name" value="PTS_I_fam"/>
    <property type="match status" value="1"/>
</dbReference>
<dbReference type="InterPro" id="IPR008731">
    <property type="entry name" value="PTS_EIN"/>
</dbReference>
<evidence type="ECO:0000313" key="17">
    <source>
        <dbReference type="EMBL" id="PLW79217.1"/>
    </source>
</evidence>
<keyword evidence="14" id="KW-0460">Magnesium</keyword>
<dbReference type="CDD" id="cd00367">
    <property type="entry name" value="PTS-HPr_like"/>
    <property type="match status" value="1"/>
</dbReference>
<dbReference type="PROSITE" id="PS00742">
    <property type="entry name" value="PEP_ENZYMES_2"/>
    <property type="match status" value="1"/>
</dbReference>
<dbReference type="Proteomes" id="UP000234881">
    <property type="component" value="Unassembled WGS sequence"/>
</dbReference>
<dbReference type="SUPFAM" id="SSF52009">
    <property type="entry name" value="Phosphohistidine domain"/>
    <property type="match status" value="1"/>
</dbReference>
<accession>A0A2N5XXL8</accession>
<keyword evidence="9" id="KW-0762">Sugar transport</keyword>
<evidence type="ECO:0000256" key="10">
    <source>
        <dbReference type="ARBA" id="ARBA00022679"/>
    </source>
</evidence>
<sequence>MLFKESAIEVGAQAENKADAIRKVGALLVKSGNIEPGYVDSMMAREEVANTFLGNGISIPHGIPKDRDLIKQTGVAVLQLPQGVEWNEGEIAHLVVGIAAKSDEHLTVLSNLTDVLGDADEAARLATTDDAGEIAQRLSGGQLSPSEETPEDYDEGFDFTVTSPHGLHARPATALVDIAKVFDANVRVRNGNKAGDAKSLIGLLKLGIDNGTTIRVSAEGTDAIKALAAIQTALEEGLEDEDEAQAEAANVPISRANKVQYEGQTITGISASPGIAIGSVTTFRRGRIVVEEKAHQDVSAEQERLNSALASSKDELSTLYRDMLNKSGAAKAAIFKAQTEFLDDPEMLRDARALIAKGHSAGWSWQQTYEGHAAALSAMQDEILSARALDLRDVGRRLLKLLADKVEDDPELPDSPIILLADDLTPSDTAGLDPKFVLGLCTASGGPTSHTAIIARSLDIPAVVSAGPNILSMSDGATVILDGSAGVLVIQPTRNDNAQAEEAFKAHQRQVIADRLACYQPAIMTDGERIEVVANIGSVDEAKSAVEAGGEGVGLLRTEFQFLQRDTEPSEAEQYEACSAMMKALNGLPMIVRTLDIGGDKDVPYLPMPQEMNPFLGVRGIRLCLQREDLFRTQLRAILRASSQGPIRIMYPMIATMEELLAAKAITEEVRLEVGAGPIEIGMMIEIPSAVMMAEDFAKEVDFFSIGTNDLTQYALAVDRMHPQLAKMADGLHPSVLRLIRKTVEAADAAGIWVGACGGIAGDPMGAVILSGLGVRELSVSIPAIAAVKAKVRTVSMDEARDLAARALACTKASDVRALV</sequence>
<evidence type="ECO:0000256" key="14">
    <source>
        <dbReference type="ARBA" id="ARBA00022842"/>
    </source>
</evidence>
<dbReference type="SUPFAM" id="SSF55594">
    <property type="entry name" value="HPr-like"/>
    <property type="match status" value="1"/>
</dbReference>
<dbReference type="SUPFAM" id="SSF47831">
    <property type="entry name" value="Enzyme I of the PEP:sugar phosphotransferase system HPr-binding (sub)domain"/>
    <property type="match status" value="1"/>
</dbReference>
<keyword evidence="11" id="KW-0598">Phosphotransferase system</keyword>
<dbReference type="InterPro" id="IPR023151">
    <property type="entry name" value="PEP_util_CS"/>
</dbReference>
<dbReference type="InterPro" id="IPR006318">
    <property type="entry name" value="PTS_EI-like"/>
</dbReference>
<dbReference type="Pfam" id="PF00381">
    <property type="entry name" value="PTS-HPr"/>
    <property type="match status" value="1"/>
</dbReference>
<dbReference type="RefSeq" id="WP_101532299.1">
    <property type="nucleotide sequence ID" value="NZ_PKUQ01000001.1"/>
</dbReference>
<dbReference type="Gene3D" id="3.30.1340.10">
    <property type="entry name" value="HPr-like"/>
    <property type="match status" value="1"/>
</dbReference>
<dbReference type="PANTHER" id="PTHR46244:SF6">
    <property type="entry name" value="PHOSPHOENOLPYRUVATE-PROTEIN PHOSPHOTRANSFERASE"/>
    <property type="match status" value="1"/>
</dbReference>
<dbReference type="InterPro" id="IPR035895">
    <property type="entry name" value="HPr-like_sf"/>
</dbReference>
<dbReference type="InterPro" id="IPR050499">
    <property type="entry name" value="PEP-utilizing_PTS_enzyme"/>
</dbReference>
<dbReference type="InterPro" id="IPR000032">
    <property type="entry name" value="HPr-like"/>
</dbReference>
<evidence type="ECO:0000256" key="1">
    <source>
        <dbReference type="ARBA" id="ARBA00000683"/>
    </source>
</evidence>
<evidence type="ECO:0000256" key="6">
    <source>
        <dbReference type="ARBA" id="ARBA00022448"/>
    </source>
</evidence>
<dbReference type="InterPro" id="IPR036618">
    <property type="entry name" value="PtsI_HPr-bd_sf"/>
</dbReference>
<dbReference type="InterPro" id="IPR040442">
    <property type="entry name" value="Pyrv_kinase-like_dom_sf"/>
</dbReference>
<feature type="domain" description="PTS EIIA type-2" evidence="15">
    <location>
        <begin position="1"/>
        <end position="141"/>
    </location>
</feature>
<keyword evidence="17" id="KW-0670">Pyruvate</keyword>
<dbReference type="InterPro" id="IPR015813">
    <property type="entry name" value="Pyrv/PenolPyrv_kinase-like_dom"/>
</dbReference>
<dbReference type="Pfam" id="PF00359">
    <property type="entry name" value="PTS_EIIA_2"/>
    <property type="match status" value="1"/>
</dbReference>
<dbReference type="CDD" id="cd00211">
    <property type="entry name" value="PTS_IIA_fru"/>
    <property type="match status" value="1"/>
</dbReference>
<dbReference type="PRINTS" id="PR01736">
    <property type="entry name" value="PHPHTRNFRASE"/>
</dbReference>
<dbReference type="InterPro" id="IPR018274">
    <property type="entry name" value="PEP_util_AS"/>
</dbReference>
<organism evidence="17 18">
    <name type="scientific">Cohaesibacter celericrescens</name>
    <dbReference type="NCBI Taxonomy" id="2067669"/>
    <lineage>
        <taxon>Bacteria</taxon>
        <taxon>Pseudomonadati</taxon>
        <taxon>Pseudomonadota</taxon>
        <taxon>Alphaproteobacteria</taxon>
        <taxon>Hyphomicrobiales</taxon>
        <taxon>Cohaesibacteraceae</taxon>
    </lineage>
</organism>
<comment type="caution">
    <text evidence="17">The sequence shown here is derived from an EMBL/GenBank/DDBJ whole genome shotgun (WGS) entry which is preliminary data.</text>
</comment>
<dbReference type="Gene3D" id="3.20.20.60">
    <property type="entry name" value="Phosphoenolpyruvate-binding domains"/>
    <property type="match status" value="1"/>
</dbReference>
<dbReference type="SUPFAM" id="SSF51621">
    <property type="entry name" value="Phosphoenolpyruvate/pyruvate domain"/>
    <property type="match status" value="1"/>
</dbReference>
<dbReference type="PROSITE" id="PS51350">
    <property type="entry name" value="PTS_HPR_DOM"/>
    <property type="match status" value="1"/>
</dbReference>
<dbReference type="PRINTS" id="PR00107">
    <property type="entry name" value="PHOSPHOCPHPR"/>
</dbReference>
<dbReference type="GO" id="GO:0016301">
    <property type="term" value="F:kinase activity"/>
    <property type="evidence" value="ECO:0007669"/>
    <property type="project" value="UniProtKB-KW"/>
</dbReference>
<dbReference type="Pfam" id="PF05524">
    <property type="entry name" value="PEP-utilisers_N"/>
    <property type="match status" value="1"/>
</dbReference>
<reference evidence="17 18" key="1">
    <citation type="submission" date="2018-01" db="EMBL/GenBank/DDBJ databases">
        <title>The draft genome sequence of Cohaesibacter sp. H1304.</title>
        <authorList>
            <person name="Wang N.-N."/>
            <person name="Du Z.-J."/>
        </authorList>
    </citation>
    <scope>NUCLEOTIDE SEQUENCE [LARGE SCALE GENOMIC DNA]</scope>
    <source>
        <strain evidence="17 18">H1304</strain>
    </source>
</reference>
<dbReference type="Gene3D" id="1.10.274.10">
    <property type="entry name" value="PtsI, HPr-binding domain"/>
    <property type="match status" value="1"/>
</dbReference>
<comment type="subcellular location">
    <subcellularLocation>
        <location evidence="3">Cytoplasm</location>
    </subcellularLocation>
</comment>
<evidence type="ECO:0000256" key="13">
    <source>
        <dbReference type="ARBA" id="ARBA00022777"/>
    </source>
</evidence>
<dbReference type="Pfam" id="PF00391">
    <property type="entry name" value="PEP-utilizers"/>
    <property type="match status" value="1"/>
</dbReference>
<evidence type="ECO:0000256" key="9">
    <source>
        <dbReference type="ARBA" id="ARBA00022597"/>
    </source>
</evidence>
<evidence type="ECO:0000259" key="15">
    <source>
        <dbReference type="PROSITE" id="PS51094"/>
    </source>
</evidence>
<keyword evidence="13" id="KW-0418">Kinase</keyword>
<dbReference type="GO" id="GO:0046872">
    <property type="term" value="F:metal ion binding"/>
    <property type="evidence" value="ECO:0007669"/>
    <property type="project" value="UniProtKB-KW"/>
</dbReference>
<proteinExistence type="inferred from homology"/>
<evidence type="ECO:0000256" key="12">
    <source>
        <dbReference type="ARBA" id="ARBA00022723"/>
    </source>
</evidence>
<dbReference type="GO" id="GO:0005737">
    <property type="term" value="C:cytoplasm"/>
    <property type="evidence" value="ECO:0007669"/>
    <property type="project" value="UniProtKB-SubCell"/>
</dbReference>
<dbReference type="InterPro" id="IPR000121">
    <property type="entry name" value="PEP_util_C"/>
</dbReference>
<dbReference type="Pfam" id="PF02896">
    <property type="entry name" value="PEP-utilizers_C"/>
    <property type="match status" value="1"/>
</dbReference>
<dbReference type="EC" id="2.7.3.9" evidence="5"/>
<dbReference type="Gene3D" id="3.40.930.10">
    <property type="entry name" value="Mannitol-specific EII, Chain A"/>
    <property type="match status" value="1"/>
</dbReference>
<dbReference type="InterPro" id="IPR001020">
    <property type="entry name" value="PTS_HPr_His_P_site"/>
</dbReference>
<keyword evidence="12" id="KW-0479">Metal-binding</keyword>
<name>A0A2N5XXL8_9HYPH</name>
<gene>
    <name evidence="17" type="primary">ptsP</name>
    <name evidence="17" type="ORF">C0081_03080</name>
</gene>
<evidence type="ECO:0000256" key="11">
    <source>
        <dbReference type="ARBA" id="ARBA00022683"/>
    </source>
</evidence>
<comment type="similarity">
    <text evidence="4">Belongs to the PEP-utilizing enzyme family.</text>
</comment>
<comment type="cofactor">
    <cofactor evidence="2">
        <name>Mg(2+)</name>
        <dbReference type="ChEBI" id="CHEBI:18420"/>
    </cofactor>
</comment>
<dbReference type="InterPro" id="IPR008279">
    <property type="entry name" value="PEP-util_enz_mobile_dom"/>
</dbReference>
<keyword evidence="10 17" id="KW-0808">Transferase</keyword>
<evidence type="ECO:0000256" key="5">
    <source>
        <dbReference type="ARBA" id="ARBA00012232"/>
    </source>
</evidence>
<dbReference type="PROSITE" id="PS00370">
    <property type="entry name" value="PEP_ENZYMES_PHOS_SITE"/>
    <property type="match status" value="1"/>
</dbReference>
<dbReference type="GO" id="GO:0009401">
    <property type="term" value="P:phosphoenolpyruvate-dependent sugar phosphotransferase system"/>
    <property type="evidence" value="ECO:0007669"/>
    <property type="project" value="UniProtKB-KW"/>
</dbReference>
<keyword evidence="8" id="KW-0597">Phosphoprotein</keyword>
<dbReference type="NCBIfam" id="TIGR01003">
    <property type="entry name" value="PTS_HPr_family"/>
    <property type="match status" value="1"/>
</dbReference>
<dbReference type="EMBL" id="PKUQ01000001">
    <property type="protein sequence ID" value="PLW79217.1"/>
    <property type="molecule type" value="Genomic_DNA"/>
</dbReference>
<keyword evidence="6" id="KW-0813">Transport</keyword>
<evidence type="ECO:0000256" key="2">
    <source>
        <dbReference type="ARBA" id="ARBA00001946"/>
    </source>
</evidence>
<dbReference type="GO" id="GO:0008965">
    <property type="term" value="F:phosphoenolpyruvate-protein phosphotransferase activity"/>
    <property type="evidence" value="ECO:0007669"/>
    <property type="project" value="UniProtKB-EC"/>
</dbReference>
<dbReference type="PANTHER" id="PTHR46244">
    <property type="entry name" value="PHOSPHOENOLPYRUVATE-PROTEIN PHOSPHOTRANSFERASE"/>
    <property type="match status" value="1"/>
</dbReference>
<comment type="catalytic activity">
    <reaction evidence="1">
        <text>L-histidyl-[protein] + phosphoenolpyruvate = N(pros)-phospho-L-histidyl-[protein] + pyruvate</text>
        <dbReference type="Rhea" id="RHEA:23880"/>
        <dbReference type="Rhea" id="RHEA-COMP:9745"/>
        <dbReference type="Rhea" id="RHEA-COMP:9746"/>
        <dbReference type="ChEBI" id="CHEBI:15361"/>
        <dbReference type="ChEBI" id="CHEBI:29979"/>
        <dbReference type="ChEBI" id="CHEBI:58702"/>
        <dbReference type="ChEBI" id="CHEBI:64837"/>
        <dbReference type="EC" id="2.7.3.9"/>
    </reaction>
</comment>
<dbReference type="InterPro" id="IPR036637">
    <property type="entry name" value="Phosphohistidine_dom_sf"/>
</dbReference>
<dbReference type="InterPro" id="IPR002178">
    <property type="entry name" value="PTS_EIIA_type-2_dom"/>
</dbReference>
<dbReference type="InterPro" id="IPR016152">
    <property type="entry name" value="PTrfase/Anion_transptr"/>
</dbReference>
<dbReference type="SUPFAM" id="SSF55804">
    <property type="entry name" value="Phoshotransferase/anion transport protein"/>
    <property type="match status" value="1"/>
</dbReference>
<dbReference type="PROSITE" id="PS51094">
    <property type="entry name" value="PTS_EIIA_TYPE_2"/>
    <property type="match status" value="1"/>
</dbReference>
<evidence type="ECO:0000259" key="16">
    <source>
        <dbReference type="PROSITE" id="PS51350"/>
    </source>
</evidence>
<keyword evidence="7" id="KW-0963">Cytoplasm</keyword>
<dbReference type="OrthoDB" id="9765468at2"/>
<dbReference type="AlphaFoldDB" id="A0A2N5XXL8"/>
<evidence type="ECO:0000256" key="3">
    <source>
        <dbReference type="ARBA" id="ARBA00004496"/>
    </source>
</evidence>
<feature type="domain" description="HPr" evidence="16">
    <location>
        <begin position="154"/>
        <end position="242"/>
    </location>
</feature>